<keyword evidence="3" id="KW-1185">Reference proteome</keyword>
<keyword evidence="1" id="KW-0812">Transmembrane</keyword>
<evidence type="ECO:0000313" key="3">
    <source>
        <dbReference type="Proteomes" id="UP001501612"/>
    </source>
</evidence>
<dbReference type="RefSeq" id="WP_344008778.1">
    <property type="nucleotide sequence ID" value="NZ_BAAAMY010000010.1"/>
</dbReference>
<dbReference type="Proteomes" id="UP001501612">
    <property type="component" value="Unassembled WGS sequence"/>
</dbReference>
<sequence length="136" mass="14589">MADTDDTAVDPSYASWPRRMVALVVDWVASTLVVLLFLGFDGYYSASGDPAPGLYTLGVFILESAVLTILLGGSFGKLVTGLRTAPIGRPTAAWPAIILLRQVMIALVIPPLVFQPDGRGLHDVIAATRTVRLPRR</sequence>
<reference evidence="3" key="1">
    <citation type="journal article" date="2019" name="Int. J. Syst. Evol. Microbiol.">
        <title>The Global Catalogue of Microorganisms (GCM) 10K type strain sequencing project: providing services to taxonomists for standard genome sequencing and annotation.</title>
        <authorList>
            <consortium name="The Broad Institute Genomics Platform"/>
            <consortium name="The Broad Institute Genome Sequencing Center for Infectious Disease"/>
            <person name="Wu L."/>
            <person name="Ma J."/>
        </authorList>
    </citation>
    <scope>NUCLEOTIDE SEQUENCE [LARGE SCALE GENOMIC DNA]</scope>
    <source>
        <strain evidence="3">JCM 14046</strain>
    </source>
</reference>
<organism evidence="2 3">
    <name type="scientific">Nocardioides lentus</name>
    <dbReference type="NCBI Taxonomy" id="338077"/>
    <lineage>
        <taxon>Bacteria</taxon>
        <taxon>Bacillati</taxon>
        <taxon>Actinomycetota</taxon>
        <taxon>Actinomycetes</taxon>
        <taxon>Propionibacteriales</taxon>
        <taxon>Nocardioidaceae</taxon>
        <taxon>Nocardioides</taxon>
    </lineage>
</organism>
<keyword evidence="1" id="KW-0472">Membrane</keyword>
<protein>
    <submittedName>
        <fullName evidence="2">RDD family protein</fullName>
    </submittedName>
</protein>
<feature type="transmembrane region" description="Helical" evidence="1">
    <location>
        <begin position="20"/>
        <end position="40"/>
    </location>
</feature>
<accession>A0ABP5B2X8</accession>
<comment type="caution">
    <text evidence="2">The sequence shown here is derived from an EMBL/GenBank/DDBJ whole genome shotgun (WGS) entry which is preliminary data.</text>
</comment>
<gene>
    <name evidence="2" type="ORF">GCM10009737_33420</name>
</gene>
<evidence type="ECO:0000313" key="2">
    <source>
        <dbReference type="EMBL" id="GAA1928807.1"/>
    </source>
</evidence>
<dbReference type="EMBL" id="BAAAMY010000010">
    <property type="protein sequence ID" value="GAA1928807.1"/>
    <property type="molecule type" value="Genomic_DNA"/>
</dbReference>
<feature type="transmembrane region" description="Helical" evidence="1">
    <location>
        <begin position="52"/>
        <end position="72"/>
    </location>
</feature>
<evidence type="ECO:0000256" key="1">
    <source>
        <dbReference type="SAM" id="Phobius"/>
    </source>
</evidence>
<name>A0ABP5B2X8_9ACTN</name>
<keyword evidence="1" id="KW-1133">Transmembrane helix</keyword>
<proteinExistence type="predicted"/>